<accession>A0ABQ8F1E9</accession>
<evidence type="ECO:0000256" key="6">
    <source>
        <dbReference type="ARBA" id="ARBA00022692"/>
    </source>
</evidence>
<dbReference type="EC" id="2.4.1.16" evidence="2"/>
<dbReference type="InterPro" id="IPR036961">
    <property type="entry name" value="Kinesin_motor_dom_sf"/>
</dbReference>
<sequence>MTLVNPTPQQTPADRKEKLDHTHTRRASDDIQLHMDALLIARSNTALSIQHGRLEPALDTNEEICSLLHHRWLANGLHLMSVGSSAWVSIRPSPAMVTEICAPIASAEKAAACKAKPEFGLNHQPHLLDIASSAYLHMRAEHGDQTIILSGEDDTGKASALAALSRHLVDLGHINVTGKRSRISTLVHRCHAILSAFGSLTDVQVRSSEISAPCPDAASSAFIRYEELQFSQSGELVGIKFIPYLLQTAHVSSSIRRNFTVLYGMVEGATADERSLWHLNKRDNQTGRLSIYSWDTLRDFKYTEGADTMAPGALDKLEEEFVELRGHLRALGMDAELQGEVFQVLASILHLGNITFKQAPTQISEDGVVVQNMQDLAVVAELLGLDALAIEAAITTRSKNFSGDIVSINLDLDAAVRQRDCLAQAIYAALFVWISEHLNHQLCRDESYWSQYISIMDVPGFDARTHLPTPEHSIATESYYQIIVNYSNELLQEMSLKHYNTYSKQLAAENITTCTSLSDKSVDSSISKLMHMSHIGILPLLNSETICGNEAQNDAAFVASVAHHASEHTAVCISHKPNVSFTIQHFGSANSSTACDYVTTGWTMLNTDLFQSGIVTLFRGTFEDPGTTSQFIRSLFSSHVISTQADEASGVSTAPTDHLFRPSSTHPKHSVEGSLQPSESGSQPTVALKRTLGHQLISDFSGLLDVVSNTKQWNLFSIRQSDLQSVSPMWDHSCVERQINSLPLLSISQSPFAPYSSTMTHEMLFNRYEIQFRQYGISFDDRNPSNACVQLAIHMGWGSSDVLCLSTAVFLSEASWRLLESILVQSSPLDVSHTGEVSYVNPYQHRLGLEGHNPHISVTPPPGEYPPIDHYTRLAFVDIANWSSEASNKATSQDTLVGDSEASTPIKSEFGNSSNDLHRKTLLADNVYPATSRKGLEVSWATPSRGICGSRFSRWCRPLKRQGQDGLFRSIHSPPKASPRSANKEAISTTRYRWLCCTWLLTWWIPSYFLKWCGCMKLRDRQIAWREKTAFCILIALLNAAVLMLIIGSGPILCPDEAQLSPRQISSLNQLDPHSATVYMYGNYHAAYDIAKSHLEKKYPNSQDAYWSASVLGQDVSAMFSKESAWSTYCPAFPRPPRQFQLFPDDVPRFKSPAWVNHNPPNSTKDALSASTIKDSIKGTVVWDEQDIKDWLTIKPSTNRMAIAYDRVYDLSPFFAQAYVATKRNFLGLEMANILTSAEMDGSIDSTQKFEAIRISNPALWGNVMQCLDGLFYVGRVDHRNDFRCQVSNYILLSISCVIVLVLLIKFIASLQFGPAPVPDVLNKFVICQVPCYTENEDSLRRTLESVAALDYNDHQKLLFIVADGMIIGAGNDRPTPRIVLDILGVDSAVQPKSFAFHSLGNGTKQLNYVGKPSERTRPGNRGKRDSQLILMQFLSRAHYTLSMNPLELELYHHMEHIIGISPLMYEFILMVDADTNVYKTALSQLVSCMVQDSKIIGVCGETRLSNDRDSWVTMIQVYEYFISHHLVKAFESLFGSVTCLPGCFSMYRIRSATGNKPLMISQSILQDYSINKVDTLHLKNLLHLGEDRYLTTLMMKHFPKMRTKYTPYALSETIAPDKWGVFQSQRRRWINSTVHNLMELCTLPNLCGTCCFTMRFVVLFDLMATLIQPATLVYLAYLISQCIIDDTRLIPIVSILMIAAIYGLQVILFVVKREVHNLGWMLIYLLAVPLFTFYLPIYSFWSLDDFSWGNTRLAIEQDGRRVEKVVEEESFDAESIPRETWKAYLARLNLDTIEPPLNGSFSVDRSLSSSSSSSSSASSSQTSSSSSSQSSEVVSTMLPLKVSSPRTHIGLPALQSDFSLGIETSFDDFNHHPIKNWDVQYPVAAMSAIIQSELTQSESTSSPSGSLRIESATPVRTEPPVLAWAPPIETELTSIWVDVPNQTSI</sequence>
<evidence type="ECO:0000259" key="15">
    <source>
        <dbReference type="PROSITE" id="PS51456"/>
    </source>
</evidence>
<evidence type="ECO:0000256" key="10">
    <source>
        <dbReference type="ARBA" id="ARBA00023175"/>
    </source>
</evidence>
<dbReference type="InterPro" id="IPR001609">
    <property type="entry name" value="Myosin_head_motor_dom-like"/>
</dbReference>
<feature type="transmembrane region" description="Helical" evidence="14">
    <location>
        <begin position="1690"/>
        <end position="1712"/>
    </location>
</feature>
<dbReference type="Pfam" id="PF03142">
    <property type="entry name" value="Chitin_synth_2"/>
    <property type="match status" value="2"/>
</dbReference>
<dbReference type="SMART" id="SM00242">
    <property type="entry name" value="MYSc"/>
    <property type="match status" value="1"/>
</dbReference>
<feature type="region of interest" description="Disordered" evidence="13">
    <location>
        <begin position="647"/>
        <end position="684"/>
    </location>
</feature>
<name>A0ABQ8F1E9_9FUNG</name>
<dbReference type="CDD" id="cd04190">
    <property type="entry name" value="Chitin_synth_C"/>
    <property type="match status" value="1"/>
</dbReference>
<evidence type="ECO:0000313" key="17">
    <source>
        <dbReference type="Proteomes" id="UP001648503"/>
    </source>
</evidence>
<feature type="transmembrane region" description="Helical" evidence="14">
    <location>
        <begin position="992"/>
        <end position="1010"/>
    </location>
</feature>
<feature type="transmembrane region" description="Helical" evidence="14">
    <location>
        <begin position="1657"/>
        <end position="1678"/>
    </location>
</feature>
<dbReference type="Gene3D" id="1.10.10.820">
    <property type="match status" value="1"/>
</dbReference>
<keyword evidence="7 14" id="KW-1133">Transmembrane helix</keyword>
<dbReference type="Gene3D" id="1.20.120.720">
    <property type="entry name" value="Myosin VI head, motor domain, U50 subdomain"/>
    <property type="match status" value="1"/>
</dbReference>
<comment type="subcellular location">
    <subcellularLocation>
        <location evidence="1">Cell membrane</location>
        <topology evidence="1">Multi-pass membrane protein</topology>
    </subcellularLocation>
</comment>
<dbReference type="InterPro" id="IPR029044">
    <property type="entry name" value="Nucleotide-diphossugar_trans"/>
</dbReference>
<feature type="domain" description="Myosin motor" evidence="15">
    <location>
        <begin position="1"/>
        <end position="824"/>
    </location>
</feature>
<keyword evidence="8 12" id="KW-0518">Myosin</keyword>
<feature type="region of interest" description="Disordered" evidence="13">
    <location>
        <begin position="1"/>
        <end position="27"/>
    </location>
</feature>
<comment type="caution">
    <text evidence="16">The sequence shown here is derived from an EMBL/GenBank/DDBJ whole genome shotgun (WGS) entry which is preliminary data.</text>
</comment>
<evidence type="ECO:0000313" key="16">
    <source>
        <dbReference type="EMBL" id="KAH6590364.1"/>
    </source>
</evidence>
<proteinExistence type="inferred from homology"/>
<evidence type="ECO:0000256" key="13">
    <source>
        <dbReference type="SAM" id="MobiDB-lite"/>
    </source>
</evidence>
<feature type="region of interest" description="Disordered" evidence="13">
    <location>
        <begin position="888"/>
        <end position="910"/>
    </location>
</feature>
<dbReference type="PANTHER" id="PTHR22914:SF13">
    <property type="entry name" value="CHITIN SYNTHASE"/>
    <property type="match status" value="1"/>
</dbReference>
<dbReference type="InterPro" id="IPR004835">
    <property type="entry name" value="Chitin_synth"/>
</dbReference>
<dbReference type="Pfam" id="PF00063">
    <property type="entry name" value="Myosin_head"/>
    <property type="match status" value="1"/>
</dbReference>
<keyword evidence="10" id="KW-0505">Motor protein</keyword>
<dbReference type="EMBL" id="JAFCIX010000433">
    <property type="protein sequence ID" value="KAH6590364.1"/>
    <property type="molecule type" value="Genomic_DNA"/>
</dbReference>
<evidence type="ECO:0000256" key="4">
    <source>
        <dbReference type="ARBA" id="ARBA00022676"/>
    </source>
</evidence>
<evidence type="ECO:0000256" key="1">
    <source>
        <dbReference type="ARBA" id="ARBA00004651"/>
    </source>
</evidence>
<evidence type="ECO:0000256" key="5">
    <source>
        <dbReference type="ARBA" id="ARBA00022679"/>
    </source>
</evidence>
<feature type="transmembrane region" description="Helical" evidence="14">
    <location>
        <begin position="1719"/>
        <end position="1742"/>
    </location>
</feature>
<protein>
    <recommendedName>
        <fullName evidence="2">chitin synthase</fullName>
        <ecNumber evidence="2">2.4.1.16</ecNumber>
    </recommendedName>
</protein>
<organism evidence="16 17">
    <name type="scientific">Batrachochytrium salamandrivorans</name>
    <dbReference type="NCBI Taxonomy" id="1357716"/>
    <lineage>
        <taxon>Eukaryota</taxon>
        <taxon>Fungi</taxon>
        <taxon>Fungi incertae sedis</taxon>
        <taxon>Chytridiomycota</taxon>
        <taxon>Chytridiomycota incertae sedis</taxon>
        <taxon>Chytridiomycetes</taxon>
        <taxon>Rhizophydiales</taxon>
        <taxon>Rhizophydiales incertae sedis</taxon>
        <taxon>Batrachochytrium</taxon>
    </lineage>
</organism>
<dbReference type="PANTHER" id="PTHR22914">
    <property type="entry name" value="CHITIN SYNTHASE"/>
    <property type="match status" value="1"/>
</dbReference>
<keyword evidence="3" id="KW-1003">Cell membrane</keyword>
<evidence type="ECO:0000256" key="2">
    <source>
        <dbReference type="ARBA" id="ARBA00012543"/>
    </source>
</evidence>
<feature type="transmembrane region" description="Helical" evidence="14">
    <location>
        <begin position="1031"/>
        <end position="1053"/>
    </location>
</feature>
<keyword evidence="12" id="KW-0009">Actin-binding</keyword>
<keyword evidence="9 14" id="KW-0472">Membrane</keyword>
<evidence type="ECO:0000256" key="14">
    <source>
        <dbReference type="SAM" id="Phobius"/>
    </source>
</evidence>
<comment type="caution">
    <text evidence="12">Lacks conserved residue(s) required for the propagation of feature annotation.</text>
</comment>
<feature type="compositionally biased region" description="Polar residues" evidence="13">
    <location>
        <begin position="673"/>
        <end position="684"/>
    </location>
</feature>
<dbReference type="SUPFAM" id="SSF53448">
    <property type="entry name" value="Nucleotide-diphospho-sugar transferases"/>
    <property type="match status" value="1"/>
</dbReference>
<keyword evidence="4" id="KW-0328">Glycosyltransferase</keyword>
<evidence type="ECO:0000256" key="12">
    <source>
        <dbReference type="PROSITE-ProRule" id="PRU00782"/>
    </source>
</evidence>
<feature type="compositionally biased region" description="Polar residues" evidence="13">
    <location>
        <begin position="1"/>
        <end position="12"/>
    </location>
</feature>
<dbReference type="Gene3D" id="1.20.58.530">
    <property type="match status" value="1"/>
</dbReference>
<dbReference type="Gene3D" id="3.40.850.10">
    <property type="entry name" value="Kinesin motor domain"/>
    <property type="match status" value="1"/>
</dbReference>
<reference evidence="16 17" key="1">
    <citation type="submission" date="2021-02" db="EMBL/GenBank/DDBJ databases">
        <title>Variation within the Batrachochytrium salamandrivorans European outbreak.</title>
        <authorList>
            <person name="Kelly M."/>
            <person name="Pasmans F."/>
            <person name="Shea T.P."/>
            <person name="Munoz J.F."/>
            <person name="Carranza S."/>
            <person name="Cuomo C.A."/>
            <person name="Martel A."/>
        </authorList>
    </citation>
    <scope>NUCLEOTIDE SEQUENCE [LARGE SCALE GENOMIC DNA]</scope>
    <source>
        <strain evidence="16 17">AMFP18/2</strain>
    </source>
</reference>
<feature type="region of interest" description="Disordered" evidence="13">
    <location>
        <begin position="1812"/>
        <end position="1831"/>
    </location>
</feature>
<evidence type="ECO:0000256" key="7">
    <source>
        <dbReference type="ARBA" id="ARBA00022989"/>
    </source>
</evidence>
<evidence type="ECO:0000256" key="9">
    <source>
        <dbReference type="ARBA" id="ARBA00023136"/>
    </source>
</evidence>
<keyword evidence="17" id="KW-1185">Reference proteome</keyword>
<feature type="transmembrane region" description="Helical" evidence="14">
    <location>
        <begin position="1290"/>
        <end position="1309"/>
    </location>
</feature>
<keyword evidence="11" id="KW-0325">Glycoprotein</keyword>
<dbReference type="SUPFAM" id="SSF52540">
    <property type="entry name" value="P-loop containing nucleoside triphosphate hydrolases"/>
    <property type="match status" value="1"/>
</dbReference>
<comment type="similarity">
    <text evidence="12">Belongs to the TRAFAC class myosin-kinesin ATPase superfamily. Myosin family.</text>
</comment>
<evidence type="ECO:0000256" key="8">
    <source>
        <dbReference type="ARBA" id="ARBA00023123"/>
    </source>
</evidence>
<keyword evidence="6 14" id="KW-0812">Transmembrane</keyword>
<dbReference type="Proteomes" id="UP001648503">
    <property type="component" value="Unassembled WGS sequence"/>
</dbReference>
<dbReference type="PROSITE" id="PS51456">
    <property type="entry name" value="MYOSIN_MOTOR"/>
    <property type="match status" value="1"/>
</dbReference>
<feature type="compositionally biased region" description="Basic and acidic residues" evidence="13">
    <location>
        <begin position="13"/>
        <end position="27"/>
    </location>
</feature>
<evidence type="ECO:0000256" key="11">
    <source>
        <dbReference type="ARBA" id="ARBA00023180"/>
    </source>
</evidence>
<dbReference type="InterPro" id="IPR027417">
    <property type="entry name" value="P-loop_NTPase"/>
</dbReference>
<evidence type="ECO:0000256" key="3">
    <source>
        <dbReference type="ARBA" id="ARBA00022475"/>
    </source>
</evidence>
<keyword evidence="5" id="KW-0808">Transferase</keyword>
<gene>
    <name evidence="16" type="ORF">BASA50_009339</name>
</gene>